<keyword evidence="4" id="KW-1185">Reference proteome</keyword>
<evidence type="ECO:0000259" key="2">
    <source>
        <dbReference type="Pfam" id="PF07811"/>
    </source>
</evidence>
<keyword evidence="1" id="KW-0472">Membrane</keyword>
<evidence type="ECO:0000313" key="3">
    <source>
        <dbReference type="EMBL" id="PTL39153.1"/>
    </source>
</evidence>
<sequence>MKSEKGQAMVEFALILPVLAVLLFGVVDVGRMFHASLTLDHVGREAARAASVQQGDAEVMAVALERGSSISLTSSQVQVSPGEGGRESGEKVTVTVTHSVPLVTPFIEGWSGPVELSNTTVMRIE</sequence>
<dbReference type="OrthoDB" id="1683505at2"/>
<comment type="caution">
    <text evidence="3">The sequence shown here is derived from an EMBL/GenBank/DDBJ whole genome shotgun (WGS) entry which is preliminary data.</text>
</comment>
<dbReference type="EMBL" id="PZJJ01000009">
    <property type="protein sequence ID" value="PTL39153.1"/>
    <property type="molecule type" value="Genomic_DNA"/>
</dbReference>
<protein>
    <recommendedName>
        <fullName evidence="2">TadE-like domain-containing protein</fullName>
    </recommendedName>
</protein>
<name>A0A2T4U6X0_9BACI</name>
<keyword evidence="1" id="KW-1133">Transmembrane helix</keyword>
<evidence type="ECO:0000313" key="4">
    <source>
        <dbReference type="Proteomes" id="UP000240509"/>
    </source>
</evidence>
<dbReference type="InterPro" id="IPR012495">
    <property type="entry name" value="TadE-like_dom"/>
</dbReference>
<dbReference type="Proteomes" id="UP000240509">
    <property type="component" value="Unassembled WGS sequence"/>
</dbReference>
<proteinExistence type="predicted"/>
<feature type="domain" description="TadE-like" evidence="2">
    <location>
        <begin position="6"/>
        <end position="48"/>
    </location>
</feature>
<dbReference type="Pfam" id="PF07811">
    <property type="entry name" value="TadE"/>
    <property type="match status" value="1"/>
</dbReference>
<feature type="transmembrane region" description="Helical" evidence="1">
    <location>
        <begin position="12"/>
        <end position="33"/>
    </location>
</feature>
<dbReference type="RefSeq" id="WP_107584540.1">
    <property type="nucleotide sequence ID" value="NZ_PZJJ01000009.1"/>
</dbReference>
<evidence type="ECO:0000256" key="1">
    <source>
        <dbReference type="SAM" id="Phobius"/>
    </source>
</evidence>
<reference evidence="3 4" key="1">
    <citation type="submission" date="2018-03" db="EMBL/GenBank/DDBJ databases">
        <title>Alkalicoccus saliphilus sp. nov., isolated from a mineral pool.</title>
        <authorList>
            <person name="Zhao B."/>
        </authorList>
    </citation>
    <scope>NUCLEOTIDE SEQUENCE [LARGE SCALE GENOMIC DNA]</scope>
    <source>
        <strain evidence="3 4">6AG</strain>
    </source>
</reference>
<organism evidence="3 4">
    <name type="scientific">Alkalicoccus saliphilus</name>
    <dbReference type="NCBI Taxonomy" id="200989"/>
    <lineage>
        <taxon>Bacteria</taxon>
        <taxon>Bacillati</taxon>
        <taxon>Bacillota</taxon>
        <taxon>Bacilli</taxon>
        <taxon>Bacillales</taxon>
        <taxon>Bacillaceae</taxon>
        <taxon>Alkalicoccus</taxon>
    </lineage>
</organism>
<gene>
    <name evidence="3" type="ORF">C6Y45_07095</name>
</gene>
<keyword evidence="1" id="KW-0812">Transmembrane</keyword>
<accession>A0A2T4U6X0</accession>
<dbReference type="AlphaFoldDB" id="A0A2T4U6X0"/>